<dbReference type="PANTHER" id="PTHR33430">
    <property type="entry name" value="MATERNAL EFFECT EMBRYO ARREST PROTEIN"/>
    <property type="match status" value="1"/>
</dbReference>
<reference evidence="3" key="1">
    <citation type="submission" date="2020-02" db="EMBL/GenBank/DDBJ databases">
        <authorList>
            <person name="Scholz U."/>
            <person name="Mascher M."/>
            <person name="Fiebig A."/>
        </authorList>
    </citation>
    <scope>NUCLEOTIDE SEQUENCE</scope>
</reference>
<feature type="transmembrane region" description="Helical" evidence="1">
    <location>
        <begin position="6"/>
        <end position="25"/>
    </location>
</feature>
<feature type="transmembrane region" description="Helical" evidence="1">
    <location>
        <begin position="37"/>
        <end position="63"/>
    </location>
</feature>
<evidence type="ECO:0000313" key="4">
    <source>
        <dbReference type="Proteomes" id="UP000663760"/>
    </source>
</evidence>
<keyword evidence="1" id="KW-1133">Transmembrane helix</keyword>
<gene>
    <name evidence="2" type="ORF">SI7747_02003031</name>
    <name evidence="3" type="ORF">SI8410_02003259</name>
</gene>
<keyword evidence="1" id="KW-0812">Transmembrane</keyword>
<evidence type="ECO:0000313" key="2">
    <source>
        <dbReference type="EMBL" id="CAA2616817.1"/>
    </source>
</evidence>
<sequence length="65" mass="6850">MLLSAGGSVLGCIFLVLSMVNVIQIRLGMLSCGSRAAVRAVTTLVTLVSSALILYISTVLYSFKQ</sequence>
<evidence type="ECO:0000256" key="1">
    <source>
        <dbReference type="SAM" id="Phobius"/>
    </source>
</evidence>
<proteinExistence type="predicted"/>
<evidence type="ECO:0000313" key="3">
    <source>
        <dbReference type="EMBL" id="CAA7392079.1"/>
    </source>
</evidence>
<keyword evidence="1" id="KW-0472">Membrane</keyword>
<organism evidence="3 4">
    <name type="scientific">Spirodela intermedia</name>
    <name type="common">Intermediate duckweed</name>
    <dbReference type="NCBI Taxonomy" id="51605"/>
    <lineage>
        <taxon>Eukaryota</taxon>
        <taxon>Viridiplantae</taxon>
        <taxon>Streptophyta</taxon>
        <taxon>Embryophyta</taxon>
        <taxon>Tracheophyta</taxon>
        <taxon>Spermatophyta</taxon>
        <taxon>Magnoliopsida</taxon>
        <taxon>Liliopsida</taxon>
        <taxon>Araceae</taxon>
        <taxon>Lemnoideae</taxon>
        <taxon>Spirodela</taxon>
    </lineage>
</organism>
<name>A0A7I8K4E6_SPIIN</name>
<dbReference type="EMBL" id="LR743589">
    <property type="protein sequence ID" value="CAA2616817.1"/>
    <property type="molecule type" value="Genomic_DNA"/>
</dbReference>
<keyword evidence="4" id="KW-1185">Reference proteome</keyword>
<dbReference type="EMBL" id="LR746265">
    <property type="protein sequence ID" value="CAA7392079.1"/>
    <property type="molecule type" value="Genomic_DNA"/>
</dbReference>
<accession>A0A7I8K4E6</accession>
<dbReference type="OrthoDB" id="666653at2759"/>
<protein>
    <submittedName>
        <fullName evidence="3">Uncharacterized protein</fullName>
    </submittedName>
</protein>
<dbReference type="AlphaFoldDB" id="A0A7I8K4E6"/>
<dbReference type="Proteomes" id="UP000663760">
    <property type="component" value="Chromosome 2"/>
</dbReference>
<dbReference type="PANTHER" id="PTHR33430:SF6">
    <property type="entry name" value="MATERNAL EFFECT EMBRYO ARREST PROTEIN"/>
    <property type="match status" value="1"/>
</dbReference>